<comment type="caution">
    <text evidence="2">The sequence shown here is derived from an EMBL/GenBank/DDBJ whole genome shotgun (WGS) entry which is preliminary data.</text>
</comment>
<dbReference type="Proteomes" id="UP001152049">
    <property type="component" value="Unassembled WGS sequence"/>
</dbReference>
<dbReference type="AlphaFoldDB" id="A0A9W8VBT5"/>
<accession>A0A9W8VBT5</accession>
<sequence>MRCHASPLLWAGIVWLFLSLIQVVDCQITVKTGDYSHVRERIWLWDRYTVIAEILGADKQKILLVQNPGHNWPTKRHVGSGPNGQLTYPEFMADLEQKFTGQDFVPDPTLKAPGSEGPGSPSILEGLQQAWLMQVKFITPDEKTVKDHETFLSLVDKKYHELQVQFGDDPRYEKLFDETNDRAKKLVEEINAIRKQETEEHTKVQITTAVDAKGTKENKKKYGLGLDEADLVIEQVQTMVPGQTWAYDKVNIAETITKKSQEQRLFREIKQGRHRKVAGLASWACNLGNANLAKNGPISPDNIGHNTSSEAWKGVESRAVAGLGGSGSFS</sequence>
<evidence type="ECO:0000313" key="2">
    <source>
        <dbReference type="EMBL" id="KAJ4250227.1"/>
    </source>
</evidence>
<keyword evidence="1" id="KW-0732">Signal</keyword>
<evidence type="ECO:0000313" key="3">
    <source>
        <dbReference type="Proteomes" id="UP001152049"/>
    </source>
</evidence>
<gene>
    <name evidence="2" type="ORF">NW762_012042</name>
</gene>
<dbReference type="EMBL" id="JAOQAZ010000031">
    <property type="protein sequence ID" value="KAJ4250227.1"/>
    <property type="molecule type" value="Genomic_DNA"/>
</dbReference>
<name>A0A9W8VBT5_9HYPO</name>
<reference evidence="2" key="1">
    <citation type="submission" date="2022-09" db="EMBL/GenBank/DDBJ databases">
        <title>Fusarium specimens isolated from Avocado Roots.</title>
        <authorList>
            <person name="Stajich J."/>
            <person name="Roper C."/>
            <person name="Heimlech-Rivalta G."/>
        </authorList>
    </citation>
    <scope>NUCLEOTIDE SEQUENCE</scope>
    <source>
        <strain evidence="2">CF00136</strain>
    </source>
</reference>
<evidence type="ECO:0000256" key="1">
    <source>
        <dbReference type="SAM" id="SignalP"/>
    </source>
</evidence>
<organism evidence="2 3">
    <name type="scientific">Fusarium torreyae</name>
    <dbReference type="NCBI Taxonomy" id="1237075"/>
    <lineage>
        <taxon>Eukaryota</taxon>
        <taxon>Fungi</taxon>
        <taxon>Dikarya</taxon>
        <taxon>Ascomycota</taxon>
        <taxon>Pezizomycotina</taxon>
        <taxon>Sordariomycetes</taxon>
        <taxon>Hypocreomycetidae</taxon>
        <taxon>Hypocreales</taxon>
        <taxon>Nectriaceae</taxon>
        <taxon>Fusarium</taxon>
    </lineage>
</organism>
<feature type="chain" id="PRO_5040894145" evidence="1">
    <location>
        <begin position="27"/>
        <end position="330"/>
    </location>
</feature>
<keyword evidence="3" id="KW-1185">Reference proteome</keyword>
<dbReference type="OrthoDB" id="4316405at2759"/>
<proteinExistence type="predicted"/>
<feature type="signal peptide" evidence="1">
    <location>
        <begin position="1"/>
        <end position="26"/>
    </location>
</feature>
<protein>
    <submittedName>
        <fullName evidence="2">Uncharacterized protein</fullName>
    </submittedName>
</protein>